<dbReference type="Proteomes" id="UP000663868">
    <property type="component" value="Unassembled WGS sequence"/>
</dbReference>
<evidence type="ECO:0000313" key="2">
    <source>
        <dbReference type="EMBL" id="CAF0816127.1"/>
    </source>
</evidence>
<dbReference type="EMBL" id="CAJOBB010000741">
    <property type="protein sequence ID" value="CAF3741692.1"/>
    <property type="molecule type" value="Genomic_DNA"/>
</dbReference>
<organism evidence="4 6">
    <name type="scientific">Adineta steineri</name>
    <dbReference type="NCBI Taxonomy" id="433720"/>
    <lineage>
        <taxon>Eukaryota</taxon>
        <taxon>Metazoa</taxon>
        <taxon>Spiralia</taxon>
        <taxon>Gnathifera</taxon>
        <taxon>Rotifera</taxon>
        <taxon>Eurotatoria</taxon>
        <taxon>Bdelloidea</taxon>
        <taxon>Adinetida</taxon>
        <taxon>Adinetidae</taxon>
        <taxon>Adineta</taxon>
    </lineage>
</organism>
<evidence type="ECO:0000256" key="1">
    <source>
        <dbReference type="SAM" id="MobiDB-lite"/>
    </source>
</evidence>
<dbReference type="Proteomes" id="UP000663844">
    <property type="component" value="Unassembled WGS sequence"/>
</dbReference>
<dbReference type="Proteomes" id="UP000663845">
    <property type="component" value="Unassembled WGS sequence"/>
</dbReference>
<sequence>MVSLPTFPAPSTINNNWHIKITGLPQGTSKEDLSVKLQLSKHNIVVPLHQQHGVSWFAWLNNFENEQEANEFANQWNGVSMQPDSSIYIVCKVRPPGSMDNQQRSGRSSPESPELSQACDFTTSDVEISQDHYLQEEKKQAELKAHYDSFPDIDTATNKTSPDIKKAEEFTKSILNKIPSGIVTERDTACHILSQLLKNENQQCLFYDSKNGINLQDASGNLIDVGSQEKPFVLKLRSSAGLGGRNNPKTERDDLKLAETINDSIKRNESHPVIEDIAARLGQAYGVDKKCIVIKSVYAGSFSVVYTILNLAQTVVQNIQNVCIKLKKQFSEFVSAKIHPLLYRPAFDISFFDERGNKTFSSQSEVHQIGPPGRTKPYTQPPGWTRYGLKVLGKYESGDWLDPFQHPGNWYRAYHGTGSAQQADFNGSNMSFDQNNACVDALASIFATGFRLARVAAYGPGVYCSPNPVWLGGSGFVGAVQINTTAGNKRFKCMFQVAVNPDGVNCATSDIWVVPKSHDIRPYGILIKET</sequence>
<dbReference type="Proteomes" id="UP000663860">
    <property type="component" value="Unassembled WGS sequence"/>
</dbReference>
<dbReference type="PANTHER" id="PTHR36649">
    <property type="entry name" value="UBIQUITIN-LIKE DOMAIN-CONTAINING PROTEIN"/>
    <property type="match status" value="1"/>
</dbReference>
<dbReference type="AlphaFoldDB" id="A0A818XNQ1"/>
<evidence type="ECO:0000313" key="6">
    <source>
        <dbReference type="Proteomes" id="UP000663868"/>
    </source>
</evidence>
<reference evidence="4" key="1">
    <citation type="submission" date="2021-02" db="EMBL/GenBank/DDBJ databases">
        <authorList>
            <person name="Nowell W R."/>
        </authorList>
    </citation>
    <scope>NUCLEOTIDE SEQUENCE</scope>
</reference>
<dbReference type="EMBL" id="CAJNOE010000051">
    <property type="protein sequence ID" value="CAF0816127.1"/>
    <property type="molecule type" value="Genomic_DNA"/>
</dbReference>
<dbReference type="EMBL" id="CAJOAZ010001866">
    <property type="protein sequence ID" value="CAF3866867.1"/>
    <property type="molecule type" value="Genomic_DNA"/>
</dbReference>
<accession>A0A818XNQ1</accession>
<dbReference type="PANTHER" id="PTHR36649:SF29">
    <property type="entry name" value="PARP CATALYTIC DOMAIN-CONTAINING PROTEIN-RELATED"/>
    <property type="match status" value="1"/>
</dbReference>
<evidence type="ECO:0000313" key="3">
    <source>
        <dbReference type="EMBL" id="CAF1169946.1"/>
    </source>
</evidence>
<feature type="compositionally biased region" description="Polar residues" evidence="1">
    <location>
        <begin position="99"/>
        <end position="117"/>
    </location>
</feature>
<gene>
    <name evidence="2" type="ORF">IZO911_LOCUS7736</name>
    <name evidence="3" type="ORF">JYZ213_LOCUS25154</name>
    <name evidence="4" type="ORF">KXQ929_LOCUS13697</name>
    <name evidence="5" type="ORF">OXD698_LOCUS22134</name>
</gene>
<dbReference type="EMBL" id="CAJNOG010000318">
    <property type="protein sequence ID" value="CAF1169946.1"/>
    <property type="molecule type" value="Genomic_DNA"/>
</dbReference>
<proteinExistence type="predicted"/>
<feature type="region of interest" description="Disordered" evidence="1">
    <location>
        <begin position="98"/>
        <end position="117"/>
    </location>
</feature>
<comment type="caution">
    <text evidence="4">The sequence shown here is derived from an EMBL/GenBank/DDBJ whole genome shotgun (WGS) entry which is preliminary data.</text>
</comment>
<name>A0A818XNQ1_9BILA</name>
<evidence type="ECO:0000313" key="4">
    <source>
        <dbReference type="EMBL" id="CAF3741692.1"/>
    </source>
</evidence>
<evidence type="ECO:0000313" key="5">
    <source>
        <dbReference type="EMBL" id="CAF3866867.1"/>
    </source>
</evidence>
<protein>
    <submittedName>
        <fullName evidence="4">Uncharacterized protein</fullName>
    </submittedName>
</protein>